<dbReference type="InterPro" id="IPR029058">
    <property type="entry name" value="AB_hydrolase_fold"/>
</dbReference>
<sequence length="359" mass="39729">MRNSEAAALPEEYSRAVIKIQQGTLEEISYSTGNYINQFRQLVTNHNISAIEAGREAVLGDPIIKKCNVYLPAGYDQSDKDRRYDVLYLLHGVGGSRYEWLSGNGKINGNYTICNIFDNLIAKGDINPMIVIFPEGRSAYDWTDTAFNPDGTNLLGFYYFDYELRYDLIPFIESRYNTYAKIQDTSTEGITYSRLHRALAGLSMGGMQTLNLGLGGYRCDSAVFAGGVSGWKNGLVTTVPAPGMLDLFAYTGAFSNAPTSSDGKYLGARIGSGSFKLHLLYMTCGDADDVAYGAGYSKAVKGLREAAGENLGDYYKILIKGGIHDFNVWNNGAYNFSRLAFENRKEHKEPYHIDKILCV</sequence>
<organism evidence="1 2">
    <name type="scientific">Anaerocolumna sedimenticola</name>
    <dbReference type="NCBI Taxonomy" id="2696063"/>
    <lineage>
        <taxon>Bacteria</taxon>
        <taxon>Bacillati</taxon>
        <taxon>Bacillota</taxon>
        <taxon>Clostridia</taxon>
        <taxon>Lachnospirales</taxon>
        <taxon>Lachnospiraceae</taxon>
        <taxon>Anaerocolumna</taxon>
    </lineage>
</organism>
<dbReference type="AlphaFoldDB" id="A0A6P1TDS6"/>
<dbReference type="KEGG" id="anr:Ana3638_00065"/>
<accession>A0A6P1TDS6</accession>
<reference evidence="1 2" key="1">
    <citation type="submission" date="2020-01" db="EMBL/GenBank/DDBJ databases">
        <title>Genome analysis of Anaerocolumna sp. CBA3638.</title>
        <authorList>
            <person name="Kim J."/>
            <person name="Roh S.W."/>
        </authorList>
    </citation>
    <scope>NUCLEOTIDE SEQUENCE [LARGE SCALE GENOMIC DNA]</scope>
    <source>
        <strain evidence="1 2">CBA3638</strain>
    </source>
</reference>
<dbReference type="SUPFAM" id="SSF53474">
    <property type="entry name" value="alpha/beta-Hydrolases"/>
    <property type="match status" value="1"/>
</dbReference>
<dbReference type="EMBL" id="CP048000">
    <property type="protein sequence ID" value="QHQ59390.1"/>
    <property type="molecule type" value="Genomic_DNA"/>
</dbReference>
<proteinExistence type="predicted"/>
<keyword evidence="2" id="KW-1185">Reference proteome</keyword>
<dbReference type="InterPro" id="IPR000801">
    <property type="entry name" value="Esterase-like"/>
</dbReference>
<dbReference type="Pfam" id="PF00756">
    <property type="entry name" value="Esterase"/>
    <property type="match status" value="1"/>
</dbReference>
<dbReference type="PANTHER" id="PTHR48098">
    <property type="entry name" value="ENTEROCHELIN ESTERASE-RELATED"/>
    <property type="match status" value="1"/>
</dbReference>
<evidence type="ECO:0000313" key="2">
    <source>
        <dbReference type="Proteomes" id="UP000464314"/>
    </source>
</evidence>
<name>A0A6P1TDS6_9FIRM</name>
<protein>
    <submittedName>
        <fullName evidence="1">Esterase</fullName>
    </submittedName>
</protein>
<dbReference type="Gene3D" id="3.40.50.1820">
    <property type="entry name" value="alpha/beta hydrolase"/>
    <property type="match status" value="1"/>
</dbReference>
<evidence type="ECO:0000313" key="1">
    <source>
        <dbReference type="EMBL" id="QHQ59390.1"/>
    </source>
</evidence>
<dbReference type="RefSeq" id="WP_161835935.1">
    <property type="nucleotide sequence ID" value="NZ_CP048000.1"/>
</dbReference>
<dbReference type="InterPro" id="IPR050583">
    <property type="entry name" value="Mycobacterial_A85_antigen"/>
</dbReference>
<gene>
    <name evidence="1" type="ORF">Ana3638_00065</name>
</gene>
<dbReference type="Proteomes" id="UP000464314">
    <property type="component" value="Chromosome"/>
</dbReference>